<evidence type="ECO:0000256" key="9">
    <source>
        <dbReference type="ARBA" id="ARBA00048721"/>
    </source>
</evidence>
<dbReference type="Proteomes" id="UP000824261">
    <property type="component" value="Unassembled WGS sequence"/>
</dbReference>
<organism evidence="12 13">
    <name type="scientific">Candidatus Aveggerthella stercoripullorum</name>
    <dbReference type="NCBI Taxonomy" id="2840688"/>
    <lineage>
        <taxon>Bacteria</taxon>
        <taxon>Bacillati</taxon>
        <taxon>Actinomycetota</taxon>
        <taxon>Coriobacteriia</taxon>
        <taxon>Eggerthellales</taxon>
        <taxon>Eggerthellaceae</taxon>
        <taxon>Eggerthellaceae incertae sedis</taxon>
        <taxon>Candidatus Aveggerthella</taxon>
    </lineage>
</organism>
<comment type="function">
    <text evidence="1 10">Catalyzes the reversible adenylation of nicotinate mononucleotide (NaMN) to nicotinic acid adenine dinucleotide (NaAD).</text>
</comment>
<dbReference type="Pfam" id="PF01467">
    <property type="entry name" value="CTP_transf_like"/>
    <property type="match status" value="1"/>
</dbReference>
<dbReference type="AlphaFoldDB" id="A0A9D1A3B3"/>
<evidence type="ECO:0000256" key="6">
    <source>
        <dbReference type="ARBA" id="ARBA00022741"/>
    </source>
</evidence>
<evidence type="ECO:0000256" key="2">
    <source>
        <dbReference type="ARBA" id="ARBA00005019"/>
    </source>
</evidence>
<comment type="pathway">
    <text evidence="2 10">Cofactor biosynthesis; NAD(+) biosynthesis; deamido-NAD(+) from nicotinate D-ribonucleotide: step 1/1.</text>
</comment>
<keyword evidence="3 10" id="KW-0662">Pyridine nucleotide biosynthesis</keyword>
<keyword evidence="4 10" id="KW-0808">Transferase</keyword>
<keyword evidence="6 10" id="KW-0547">Nucleotide-binding</keyword>
<dbReference type="InterPro" id="IPR004821">
    <property type="entry name" value="Cyt_trans-like"/>
</dbReference>
<evidence type="ECO:0000313" key="13">
    <source>
        <dbReference type="Proteomes" id="UP000824261"/>
    </source>
</evidence>
<dbReference type="InterPro" id="IPR014729">
    <property type="entry name" value="Rossmann-like_a/b/a_fold"/>
</dbReference>
<dbReference type="GO" id="GO:0005524">
    <property type="term" value="F:ATP binding"/>
    <property type="evidence" value="ECO:0007669"/>
    <property type="project" value="UniProtKB-KW"/>
</dbReference>
<evidence type="ECO:0000256" key="7">
    <source>
        <dbReference type="ARBA" id="ARBA00022840"/>
    </source>
</evidence>
<dbReference type="InterPro" id="IPR005248">
    <property type="entry name" value="NadD/NMNAT"/>
</dbReference>
<evidence type="ECO:0000256" key="5">
    <source>
        <dbReference type="ARBA" id="ARBA00022695"/>
    </source>
</evidence>
<reference evidence="12" key="1">
    <citation type="submission" date="2020-10" db="EMBL/GenBank/DDBJ databases">
        <authorList>
            <person name="Gilroy R."/>
        </authorList>
    </citation>
    <scope>NUCLEOTIDE SEQUENCE</scope>
    <source>
        <strain evidence="12">ChiGjej1B1-2707</strain>
    </source>
</reference>
<evidence type="ECO:0000256" key="4">
    <source>
        <dbReference type="ARBA" id="ARBA00022679"/>
    </source>
</evidence>
<dbReference type="PANTHER" id="PTHR39321:SF3">
    <property type="entry name" value="PHOSPHOPANTETHEINE ADENYLYLTRANSFERASE"/>
    <property type="match status" value="1"/>
</dbReference>
<evidence type="ECO:0000256" key="10">
    <source>
        <dbReference type="HAMAP-Rule" id="MF_00244"/>
    </source>
</evidence>
<accession>A0A9D1A3B3</accession>
<dbReference type="HAMAP" id="MF_00244">
    <property type="entry name" value="NaMN_adenylyltr"/>
    <property type="match status" value="1"/>
</dbReference>
<evidence type="ECO:0000256" key="1">
    <source>
        <dbReference type="ARBA" id="ARBA00002324"/>
    </source>
</evidence>
<keyword evidence="7 10" id="KW-0067">ATP-binding</keyword>
<keyword evidence="5 10" id="KW-0548">Nucleotidyltransferase</keyword>
<feature type="domain" description="Cytidyltransferase-like" evidence="11">
    <location>
        <begin position="34"/>
        <end position="201"/>
    </location>
</feature>
<sequence>MLPDREGAARQYAVCERFDDLGKDDPDRTYRLGIMGGTFDPVHIGHLACAEQARDELGMDAIIFIPAGVPVYKKDQKVTPAADRLEMCRLAVASNPAFDVSSIEVDREGDTYTVDTLRQLRAHYPDNVELFFITGADAVMSIMKWRDSAQIAHLAKLVAVTRPGYAPPEEMKRVLRERTGFQVSFLEVTGLDVSSSDLRRRVADGRSIRYLTKEVVFRYIEEHGLYRNDEEGERAWS</sequence>
<keyword evidence="8 10" id="KW-0520">NAD</keyword>
<dbReference type="GO" id="GO:0009435">
    <property type="term" value="P:NAD+ biosynthetic process"/>
    <property type="evidence" value="ECO:0007669"/>
    <property type="project" value="UniProtKB-UniRule"/>
</dbReference>
<comment type="caution">
    <text evidence="12">The sequence shown here is derived from an EMBL/GenBank/DDBJ whole genome shotgun (WGS) entry which is preliminary data.</text>
</comment>
<dbReference type="NCBIfam" id="NF000840">
    <property type="entry name" value="PRK00071.1-3"/>
    <property type="match status" value="1"/>
</dbReference>
<dbReference type="EC" id="2.7.7.18" evidence="10"/>
<evidence type="ECO:0000313" key="12">
    <source>
        <dbReference type="EMBL" id="HIR02308.1"/>
    </source>
</evidence>
<protein>
    <recommendedName>
        <fullName evidence="10">Probable nicotinate-nucleotide adenylyltransferase</fullName>
        <ecNumber evidence="10">2.7.7.18</ecNumber>
    </recommendedName>
    <alternativeName>
        <fullName evidence="10">Deamido-NAD(+) diphosphorylase</fullName>
    </alternativeName>
    <alternativeName>
        <fullName evidence="10">Deamido-NAD(+) pyrophosphorylase</fullName>
    </alternativeName>
    <alternativeName>
        <fullName evidence="10">Nicotinate mononucleotide adenylyltransferase</fullName>
        <shortName evidence="10">NaMN adenylyltransferase</shortName>
    </alternativeName>
</protein>
<evidence type="ECO:0000256" key="3">
    <source>
        <dbReference type="ARBA" id="ARBA00022642"/>
    </source>
</evidence>
<dbReference type="NCBIfam" id="TIGR00482">
    <property type="entry name" value="nicotinate (nicotinamide) nucleotide adenylyltransferase"/>
    <property type="match status" value="1"/>
</dbReference>
<dbReference type="Gene3D" id="3.40.50.620">
    <property type="entry name" value="HUPs"/>
    <property type="match status" value="1"/>
</dbReference>
<proteinExistence type="inferred from homology"/>
<evidence type="ECO:0000256" key="8">
    <source>
        <dbReference type="ARBA" id="ARBA00023027"/>
    </source>
</evidence>
<gene>
    <name evidence="10" type="primary">nadD</name>
    <name evidence="12" type="ORF">IAA69_08635</name>
</gene>
<name>A0A9D1A3B3_9ACTN</name>
<dbReference type="GO" id="GO:0004515">
    <property type="term" value="F:nicotinate-nucleotide adenylyltransferase activity"/>
    <property type="evidence" value="ECO:0007669"/>
    <property type="project" value="UniProtKB-UniRule"/>
</dbReference>
<dbReference type="SUPFAM" id="SSF52374">
    <property type="entry name" value="Nucleotidylyl transferase"/>
    <property type="match status" value="1"/>
</dbReference>
<dbReference type="EMBL" id="DVGB01000106">
    <property type="protein sequence ID" value="HIR02308.1"/>
    <property type="molecule type" value="Genomic_DNA"/>
</dbReference>
<evidence type="ECO:0000259" key="11">
    <source>
        <dbReference type="Pfam" id="PF01467"/>
    </source>
</evidence>
<dbReference type="NCBIfam" id="TIGR00125">
    <property type="entry name" value="cyt_tran_rel"/>
    <property type="match status" value="1"/>
</dbReference>
<comment type="catalytic activity">
    <reaction evidence="9 10">
        <text>nicotinate beta-D-ribonucleotide + ATP + H(+) = deamido-NAD(+) + diphosphate</text>
        <dbReference type="Rhea" id="RHEA:22860"/>
        <dbReference type="ChEBI" id="CHEBI:15378"/>
        <dbReference type="ChEBI" id="CHEBI:30616"/>
        <dbReference type="ChEBI" id="CHEBI:33019"/>
        <dbReference type="ChEBI" id="CHEBI:57502"/>
        <dbReference type="ChEBI" id="CHEBI:58437"/>
        <dbReference type="EC" id="2.7.7.18"/>
    </reaction>
</comment>
<dbReference type="CDD" id="cd02165">
    <property type="entry name" value="NMNAT"/>
    <property type="match status" value="1"/>
</dbReference>
<comment type="similarity">
    <text evidence="10">Belongs to the NadD family.</text>
</comment>
<reference evidence="12" key="2">
    <citation type="journal article" date="2021" name="PeerJ">
        <title>Extensive microbial diversity within the chicken gut microbiome revealed by metagenomics and culture.</title>
        <authorList>
            <person name="Gilroy R."/>
            <person name="Ravi A."/>
            <person name="Getino M."/>
            <person name="Pursley I."/>
            <person name="Horton D.L."/>
            <person name="Alikhan N.F."/>
            <person name="Baker D."/>
            <person name="Gharbi K."/>
            <person name="Hall N."/>
            <person name="Watson M."/>
            <person name="Adriaenssens E.M."/>
            <person name="Foster-Nyarko E."/>
            <person name="Jarju S."/>
            <person name="Secka A."/>
            <person name="Antonio M."/>
            <person name="Oren A."/>
            <person name="Chaudhuri R.R."/>
            <person name="La Ragione R."/>
            <person name="Hildebrand F."/>
            <person name="Pallen M.J."/>
        </authorList>
    </citation>
    <scope>NUCLEOTIDE SEQUENCE</scope>
    <source>
        <strain evidence="12">ChiGjej1B1-2707</strain>
    </source>
</reference>
<dbReference type="PANTHER" id="PTHR39321">
    <property type="entry name" value="NICOTINATE-NUCLEOTIDE ADENYLYLTRANSFERASE-RELATED"/>
    <property type="match status" value="1"/>
</dbReference>